<reference evidence="6" key="1">
    <citation type="journal article" date="2023" name="Commun. Biol.">
        <title>Genome analysis of Parmales, the sister group of diatoms, reveals the evolutionary specialization of diatoms from phago-mixotrophs to photoautotrophs.</title>
        <authorList>
            <person name="Ban H."/>
            <person name="Sato S."/>
            <person name="Yoshikawa S."/>
            <person name="Yamada K."/>
            <person name="Nakamura Y."/>
            <person name="Ichinomiya M."/>
            <person name="Sato N."/>
            <person name="Blanc-Mathieu R."/>
            <person name="Endo H."/>
            <person name="Kuwata A."/>
            <person name="Ogata H."/>
        </authorList>
    </citation>
    <scope>NUCLEOTIDE SEQUENCE [LARGE SCALE GENOMIC DNA]</scope>
</reference>
<dbReference type="InterPro" id="IPR016024">
    <property type="entry name" value="ARM-type_fold"/>
</dbReference>
<comment type="similarity">
    <text evidence="2">Belongs to the MYBBP1A family.</text>
</comment>
<keyword evidence="6" id="KW-1185">Reference proteome</keyword>
<evidence type="ECO:0000256" key="1">
    <source>
        <dbReference type="ARBA" id="ARBA00004123"/>
    </source>
</evidence>
<proteinExistence type="inferred from homology"/>
<dbReference type="InterPro" id="IPR007015">
    <property type="entry name" value="DNA_pol_V/MYBBP1A"/>
</dbReference>
<gene>
    <name evidence="5" type="ORF">TrCOL_g8365</name>
</gene>
<dbReference type="OrthoDB" id="204411at2759"/>
<evidence type="ECO:0008006" key="7">
    <source>
        <dbReference type="Google" id="ProtNLM"/>
    </source>
</evidence>
<dbReference type="SUPFAM" id="SSF48371">
    <property type="entry name" value="ARM repeat"/>
    <property type="match status" value="1"/>
</dbReference>
<dbReference type="PANTHER" id="PTHR13213">
    <property type="entry name" value="MYB-BINDING PROTEIN 1A FAMILY MEMBER"/>
    <property type="match status" value="1"/>
</dbReference>
<dbReference type="AlphaFoldDB" id="A0A9W7L1K2"/>
<comment type="subcellular location">
    <subcellularLocation>
        <location evidence="1">Nucleus</location>
    </subcellularLocation>
</comment>
<dbReference type="Pfam" id="PF04931">
    <property type="entry name" value="DNA_pol_phi"/>
    <property type="match status" value="1"/>
</dbReference>
<feature type="compositionally biased region" description="Acidic residues" evidence="4">
    <location>
        <begin position="780"/>
        <end position="813"/>
    </location>
</feature>
<feature type="region of interest" description="Disordered" evidence="4">
    <location>
        <begin position="736"/>
        <end position="813"/>
    </location>
</feature>
<feature type="region of interest" description="Disordered" evidence="4">
    <location>
        <begin position="650"/>
        <end position="680"/>
    </location>
</feature>
<comment type="caution">
    <text evidence="5">The sequence shown here is derived from an EMBL/GenBank/DDBJ whole genome shotgun (WGS) entry which is preliminary data.</text>
</comment>
<feature type="region of interest" description="Disordered" evidence="4">
    <location>
        <begin position="1157"/>
        <end position="1189"/>
    </location>
</feature>
<sequence length="1189" mass="129680">MSALSKSQTSTSQFFDVFRDLSSPDINVRSKAGSQLKSLVDDSESADITYALNRLLKGLCSGRAGARQGYAAGLTLLIDKLASTSSPLVDPSTLLTSLTTVTAPPPSCKKGMEIRDYNFGLLFGLLAISKSTLLSSASLDVASSYTKAALSLYATKKWLRETSVHAVSSILDSLSADVRNGTIDKVISPWLKSAALTHTPETLLLSLKCSLVPTLTPFFILSQSDALVSTSSSFPRLHSVWEALLSSIFDSPSPAPLLNALWNEVVTPLMSTSTHERKAVPLLLLPSLASRLTDDTVEIVFNQRTVKLMLNSANSETRNKALLIEIGKKCLEDVKEKAKDKSPQFKFRLATLILTVDIKFDNKTRVPLTSSLLTSLDLESTHSYLSFLEDSILESSESLKTQGEDEGEDSEEKKRLALGKCLAFVEALYRASKLFQKEDDADDKREKVTTRVYAFLLAASFFDSSNVNEPKEGNTTGKKKKGKKSQKPSTADMNPAVSAALKIKTVLPFAVRSLATSRFFSLMADLTNSPQIKASNVKYKETHAMWVAAEQAGCRLVRDELDDDGMRARVVASKMTRIAKELEEDKESEPRKTKAADAIANLTMALTLQLLNEGKDESQGGMMMLDDEENLDDEVCATVDDLFKASKKLLDVEGGNSEDEMDVSEEEEEEEEERNEDPMAVVADVCIGVLNMNTSSSNRGASVRALRDAVKRCWGGALQINDEALSGDCVKVLKEGVCGEEEEEEGGDEERGESGEEEDEEEEEEDDDIEQGLFGKMTEIDEEQEEEEDEEEEEEDEEEEEQEEEQDGSDDESVELDAGALADMLNDSDDENNLQHHEGADGALAHMLKIKAQTRKKSKVQKEQIDVDHKLRALVLLEQALGRGKVGDRVFSLLLPLIEQRRSLVNATLNKGGLAGGGSPLVNAKKSLLEKITKLYTGKLVKVKVAKGAEDGAREAFEGLAKEVRKSPNAAHVNACSLGMIACLKTGALEGRDEEVYSELLKEWSVKKNSNLQAGLFEDVIERVEERAAGLLLEGLVEGVRQGRNDFIKGEIYRLVGKIFGGKNGGDFYDFGQLSAIVASLKESLAEGLKTKRVRLVLACCEKIISYGKVSKSKDVEFWTCLEGGFVEGLMMLGASKSKAVVKGAGRLVESIAEGMAGAEKGGKKRGSKAAEEKKGATPSKKKAKKAKK</sequence>
<feature type="compositionally biased region" description="Basic residues" evidence="4">
    <location>
        <begin position="1180"/>
        <end position="1189"/>
    </location>
</feature>
<dbReference type="PANTHER" id="PTHR13213:SF2">
    <property type="entry name" value="MYB-BINDING PROTEIN 1A"/>
    <property type="match status" value="1"/>
</dbReference>
<accession>A0A9W7L1K2</accession>
<dbReference type="EMBL" id="BRYA01000546">
    <property type="protein sequence ID" value="GMI22291.1"/>
    <property type="molecule type" value="Genomic_DNA"/>
</dbReference>
<feature type="compositionally biased region" description="Acidic residues" evidence="4">
    <location>
        <begin position="738"/>
        <end position="770"/>
    </location>
</feature>
<dbReference type="GO" id="GO:0005730">
    <property type="term" value="C:nucleolus"/>
    <property type="evidence" value="ECO:0007669"/>
    <property type="project" value="InterPro"/>
</dbReference>
<evidence type="ECO:0000313" key="6">
    <source>
        <dbReference type="Proteomes" id="UP001165065"/>
    </source>
</evidence>
<dbReference type="GO" id="GO:0006355">
    <property type="term" value="P:regulation of DNA-templated transcription"/>
    <property type="evidence" value="ECO:0007669"/>
    <property type="project" value="InterPro"/>
</dbReference>
<keyword evidence="3" id="KW-0539">Nucleus</keyword>
<evidence type="ECO:0000256" key="4">
    <source>
        <dbReference type="SAM" id="MobiDB-lite"/>
    </source>
</evidence>
<feature type="region of interest" description="Disordered" evidence="4">
    <location>
        <begin position="468"/>
        <end position="493"/>
    </location>
</feature>
<name>A0A9W7L1K2_9STRA</name>
<evidence type="ECO:0000256" key="2">
    <source>
        <dbReference type="ARBA" id="ARBA00006809"/>
    </source>
</evidence>
<feature type="compositionally biased region" description="Acidic residues" evidence="4">
    <location>
        <begin position="656"/>
        <end position="675"/>
    </location>
</feature>
<protein>
    <recommendedName>
        <fullName evidence="7">DNA polymerase V</fullName>
    </recommendedName>
</protein>
<evidence type="ECO:0000256" key="3">
    <source>
        <dbReference type="ARBA" id="ARBA00023242"/>
    </source>
</evidence>
<evidence type="ECO:0000313" key="5">
    <source>
        <dbReference type="EMBL" id="GMI22291.1"/>
    </source>
</evidence>
<organism evidence="5 6">
    <name type="scientific">Triparma columacea</name>
    <dbReference type="NCBI Taxonomy" id="722753"/>
    <lineage>
        <taxon>Eukaryota</taxon>
        <taxon>Sar</taxon>
        <taxon>Stramenopiles</taxon>
        <taxon>Ochrophyta</taxon>
        <taxon>Bolidophyceae</taxon>
        <taxon>Parmales</taxon>
        <taxon>Triparmaceae</taxon>
        <taxon>Triparma</taxon>
    </lineage>
</organism>
<dbReference type="Proteomes" id="UP001165065">
    <property type="component" value="Unassembled WGS sequence"/>
</dbReference>
<dbReference type="GO" id="GO:0003677">
    <property type="term" value="F:DNA binding"/>
    <property type="evidence" value="ECO:0007669"/>
    <property type="project" value="InterPro"/>
</dbReference>
<feature type="compositionally biased region" description="Basic residues" evidence="4">
    <location>
        <begin position="477"/>
        <end position="486"/>
    </location>
</feature>